<keyword evidence="2" id="KW-1185">Reference proteome</keyword>
<evidence type="ECO:0000313" key="1">
    <source>
        <dbReference type="EMBL" id="AKC86308.1"/>
    </source>
</evidence>
<name>A0A0E3Z2N6_9GAMM</name>
<dbReference type="AlphaFoldDB" id="A0A0E3Z2N6"/>
<organism evidence="1 2">
    <name type="scientific">Pseudoxanthomonas suwonensis</name>
    <dbReference type="NCBI Taxonomy" id="314722"/>
    <lineage>
        <taxon>Bacteria</taxon>
        <taxon>Pseudomonadati</taxon>
        <taxon>Pseudomonadota</taxon>
        <taxon>Gammaproteobacteria</taxon>
        <taxon>Lysobacterales</taxon>
        <taxon>Lysobacteraceae</taxon>
        <taxon>Pseudoxanthomonas</taxon>
    </lineage>
</organism>
<protein>
    <submittedName>
        <fullName evidence="1">Transcriptional regulator</fullName>
    </submittedName>
</protein>
<accession>A0A0E3Z2N6</accession>
<dbReference type="EMBL" id="CP011144">
    <property type="protein sequence ID" value="AKC86308.1"/>
    <property type="molecule type" value="Genomic_DNA"/>
</dbReference>
<dbReference type="PATRIC" id="fig|314722.6.peg.1156"/>
<dbReference type="Proteomes" id="UP000033067">
    <property type="component" value="Chromosome"/>
</dbReference>
<evidence type="ECO:0000313" key="2">
    <source>
        <dbReference type="Proteomes" id="UP000033067"/>
    </source>
</evidence>
<proteinExistence type="predicted"/>
<sequence length="87" mass="9503">MGNLDSTTPCPLPATGYLRLYQIIGRPARNGQPAVPALIPVSRSTWWAGVKSGRYPQPVRSLGPNITVWRVEDIRALLHSGTSDPRP</sequence>
<reference evidence="1" key="1">
    <citation type="journal article" date="2015" name="Genome Announc.">
        <title>Complete Genome Sequence of Pseudoxanthomonas suwonensis Strain J1, a Cellulose-Degrading Bacterium Isolated from Leaf- and Wood-Enriched Soil.</title>
        <authorList>
            <person name="Hou L."/>
            <person name="Jiang J."/>
            <person name="Xu Z."/>
            <person name="Zhou Y."/>
            <person name="Leung F.C."/>
        </authorList>
    </citation>
    <scope>NUCLEOTIDE SEQUENCE [LARGE SCALE GENOMIC DNA]</scope>
    <source>
        <strain evidence="1">J1</strain>
    </source>
</reference>
<dbReference type="KEGG" id="psuw:WQ53_05485"/>
<gene>
    <name evidence="1" type="ORF">WQ53_05485</name>
</gene>